<evidence type="ECO:0000313" key="4">
    <source>
        <dbReference type="Proteomes" id="UP000238908"/>
    </source>
</evidence>
<dbReference type="HAMAP" id="MF_00460">
    <property type="entry name" value="UPF0125_RnfH"/>
    <property type="match status" value="1"/>
</dbReference>
<protein>
    <recommendedName>
        <fullName evidence="2">UPF0125 protein XdyCFBP7245_00430</fullName>
    </recommendedName>
</protein>
<dbReference type="InterPro" id="IPR037021">
    <property type="entry name" value="RnfH_sf"/>
</dbReference>
<reference evidence="3 4" key="1">
    <citation type="submission" date="2016-08" db="EMBL/GenBank/DDBJ databases">
        <authorList>
            <person name="Seilhamer J.J."/>
        </authorList>
    </citation>
    <scope>NUCLEOTIDE SEQUENCE [LARGE SCALE GENOMIC DNA]</scope>
    <source>
        <strain evidence="3 4">CFBP7245</strain>
    </source>
</reference>
<dbReference type="Proteomes" id="UP000238908">
    <property type="component" value="Unassembled WGS sequence"/>
</dbReference>
<dbReference type="PANTHER" id="PTHR37483:SF1">
    <property type="entry name" value="UPF0125 PROTEIN RATB"/>
    <property type="match status" value="1"/>
</dbReference>
<dbReference type="Gene3D" id="3.10.20.280">
    <property type="entry name" value="RnfH-like"/>
    <property type="match status" value="1"/>
</dbReference>
<gene>
    <name evidence="3" type="ORF">XdyCFBP7245_00430</name>
</gene>
<dbReference type="AlphaFoldDB" id="A0A2S7CCK7"/>
<dbReference type="RefSeq" id="WP_104614220.1">
    <property type="nucleotide sequence ID" value="NZ_CP167817.1"/>
</dbReference>
<evidence type="ECO:0000256" key="2">
    <source>
        <dbReference type="HAMAP-Rule" id="MF_00460"/>
    </source>
</evidence>
<dbReference type="InterPro" id="IPR016155">
    <property type="entry name" value="Mopterin_synth/thiamin_S_b"/>
</dbReference>
<name>A0A2S7CCK7_9XANT</name>
<evidence type="ECO:0000313" key="3">
    <source>
        <dbReference type="EMBL" id="PPU59304.1"/>
    </source>
</evidence>
<comment type="caution">
    <text evidence="3">The sequence shown here is derived from an EMBL/GenBank/DDBJ whole genome shotgun (WGS) entry which is preliminary data.</text>
</comment>
<accession>A0A2S7CCK7</accession>
<dbReference type="SUPFAM" id="SSF54285">
    <property type="entry name" value="MoaD/ThiS"/>
    <property type="match status" value="1"/>
</dbReference>
<proteinExistence type="inferred from homology"/>
<dbReference type="InterPro" id="IPR005346">
    <property type="entry name" value="RnfH"/>
</dbReference>
<comment type="similarity">
    <text evidence="1 2">Belongs to the UPF0125 (RnfH) family.</text>
</comment>
<dbReference type="NCBIfam" id="NF002490">
    <property type="entry name" value="PRK01777.1"/>
    <property type="match status" value="1"/>
</dbReference>
<organism evidence="3 4">
    <name type="scientific">Xanthomonas dyei</name>
    <dbReference type="NCBI Taxonomy" id="743699"/>
    <lineage>
        <taxon>Bacteria</taxon>
        <taxon>Pseudomonadati</taxon>
        <taxon>Pseudomonadota</taxon>
        <taxon>Gammaproteobacteria</taxon>
        <taxon>Lysobacterales</taxon>
        <taxon>Lysobacteraceae</taxon>
        <taxon>Xanthomonas</taxon>
    </lineage>
</organism>
<sequence length="91" mass="9671">MRVEVVLAWPDRYSAVVLELPEGATAAEAAAASGLCQDNPPAALAIHGVVARPDQVLRAGDRVELLRPLLLDPKEARRRRAAPANKANAGR</sequence>
<dbReference type="PANTHER" id="PTHR37483">
    <property type="entry name" value="UPF0125 PROTEIN RATB"/>
    <property type="match status" value="1"/>
</dbReference>
<dbReference type="EMBL" id="MDEE01000001">
    <property type="protein sequence ID" value="PPU59304.1"/>
    <property type="molecule type" value="Genomic_DNA"/>
</dbReference>
<evidence type="ECO:0000256" key="1">
    <source>
        <dbReference type="ARBA" id="ARBA00010645"/>
    </source>
</evidence>
<dbReference type="Pfam" id="PF03658">
    <property type="entry name" value="Ub-RnfH"/>
    <property type="match status" value="1"/>
</dbReference>